<dbReference type="GO" id="GO:0020037">
    <property type="term" value="F:heme binding"/>
    <property type="evidence" value="ECO:0007669"/>
    <property type="project" value="InterPro"/>
</dbReference>
<evidence type="ECO:0000313" key="4">
    <source>
        <dbReference type="Proteomes" id="UP001139199"/>
    </source>
</evidence>
<feature type="transmembrane region" description="Helical" evidence="1">
    <location>
        <begin position="222"/>
        <end position="242"/>
    </location>
</feature>
<feature type="transmembrane region" description="Helical" evidence="1">
    <location>
        <begin position="190"/>
        <end position="210"/>
    </location>
</feature>
<protein>
    <submittedName>
        <fullName evidence="3">Urate hydroxylase PuuD</fullName>
    </submittedName>
</protein>
<feature type="transmembrane region" description="Helical" evidence="1">
    <location>
        <begin position="91"/>
        <end position="110"/>
    </location>
</feature>
<comment type="caution">
    <text evidence="3">The sequence shown here is derived from an EMBL/GenBank/DDBJ whole genome shotgun (WGS) entry which is preliminary data.</text>
</comment>
<dbReference type="Pfam" id="PF06181">
    <property type="entry name" value="Urate_ox_N"/>
    <property type="match status" value="1"/>
</dbReference>
<dbReference type="Proteomes" id="UP001139199">
    <property type="component" value="Unassembled WGS sequence"/>
</dbReference>
<feature type="transmembrane region" description="Helical" evidence="1">
    <location>
        <begin position="6"/>
        <end position="25"/>
    </location>
</feature>
<keyword evidence="4" id="KW-1185">Reference proteome</keyword>
<keyword evidence="1" id="KW-0812">Transmembrane</keyword>
<feature type="transmembrane region" description="Helical" evidence="1">
    <location>
        <begin position="300"/>
        <end position="317"/>
    </location>
</feature>
<dbReference type="SUPFAM" id="SSF46626">
    <property type="entry name" value="Cytochrome c"/>
    <property type="match status" value="1"/>
</dbReference>
<keyword evidence="1" id="KW-1133">Transmembrane helix</keyword>
<dbReference type="AlphaFoldDB" id="A0A9X1HYE1"/>
<organism evidence="3 4">
    <name type="scientific">Neotamlana laminarinivorans</name>
    <dbReference type="NCBI Taxonomy" id="2883124"/>
    <lineage>
        <taxon>Bacteria</taxon>
        <taxon>Pseudomonadati</taxon>
        <taxon>Bacteroidota</taxon>
        <taxon>Flavobacteriia</taxon>
        <taxon>Flavobacteriales</taxon>
        <taxon>Flavobacteriaceae</taxon>
        <taxon>Neotamlana</taxon>
    </lineage>
</organism>
<feature type="transmembrane region" description="Helical" evidence="1">
    <location>
        <begin position="323"/>
        <end position="339"/>
    </location>
</feature>
<dbReference type="InterPro" id="IPR036909">
    <property type="entry name" value="Cyt_c-like_dom_sf"/>
</dbReference>
<feature type="transmembrane region" description="Helical" evidence="1">
    <location>
        <begin position="52"/>
        <end position="71"/>
    </location>
</feature>
<name>A0A9X1HYE1_9FLAO</name>
<reference evidence="3" key="1">
    <citation type="submission" date="2021-10" db="EMBL/GenBank/DDBJ databases">
        <title>Tamlana sargassums sp. nov., and Tamlana laminarinivorans sp. nov., two new bacteria isolated from the brown alga.</title>
        <authorList>
            <person name="Li J."/>
        </authorList>
    </citation>
    <scope>NUCLEOTIDE SEQUENCE</scope>
    <source>
        <strain evidence="3">PT2-4</strain>
    </source>
</reference>
<evidence type="ECO:0000256" key="1">
    <source>
        <dbReference type="SAM" id="Phobius"/>
    </source>
</evidence>
<accession>A0A9X1HYE1</accession>
<dbReference type="RefSeq" id="WP_226541743.1">
    <property type="nucleotide sequence ID" value="NZ_JAJAPW010000002.1"/>
</dbReference>
<feature type="domain" description="Urate oxidase N-terminal" evidence="2">
    <location>
        <begin position="80"/>
        <end position="370"/>
    </location>
</feature>
<sequence>MIENLEIMVLIAWLIIFTVIVGATYKIRHYTDTFKKEGKPEKAEALQNTQNTFYALVVIASLAGVGVLYLFLKDTVYESHFFEWLNLTVRLIHITFGIAWIGASFYFVFLENALNRKNVRDELAGDLWAVHGGGFYYLEKYKVAPKQIPKHLHWFKYEAYFTWLSGFCLLSIVYYFNANSYLIDPDVLDILPWQAVAIGVSSFIVGWICYDIICKKINKNKILFTVAITLMVIVFAWFYSQVFSGRGAYIHFGAFLGTLMAGNVFFVIIPGQKRMVNAAKKGLKPNPEDGKAAQLRSYTNNYFTLPVLFVMISNHFPSTFGNTYQWLILLGITVGTAGVKHYLNLREKGEISVWIMPASVIILLGMAFITAPEQPKYKNCETIVSFAEVKAIVQNRCIVCHSENPTDEIWKVAPNGVKYDTPEQIYSFKDKIFQRAVVSKNMPFNNNQTGMTEEERDIINCWITQGAPNE</sequence>
<dbReference type="GO" id="GO:0009055">
    <property type="term" value="F:electron transfer activity"/>
    <property type="evidence" value="ECO:0007669"/>
    <property type="project" value="InterPro"/>
</dbReference>
<evidence type="ECO:0000313" key="3">
    <source>
        <dbReference type="EMBL" id="MCB4798190.1"/>
    </source>
</evidence>
<feature type="transmembrane region" description="Helical" evidence="1">
    <location>
        <begin position="351"/>
        <end position="371"/>
    </location>
</feature>
<evidence type="ECO:0000259" key="2">
    <source>
        <dbReference type="Pfam" id="PF06181"/>
    </source>
</evidence>
<feature type="transmembrane region" description="Helical" evidence="1">
    <location>
        <begin position="160"/>
        <end position="178"/>
    </location>
</feature>
<dbReference type="EMBL" id="JAJAPW010000002">
    <property type="protein sequence ID" value="MCB4798190.1"/>
    <property type="molecule type" value="Genomic_DNA"/>
</dbReference>
<dbReference type="InterPro" id="IPR010389">
    <property type="entry name" value="Urate_ox_N"/>
</dbReference>
<keyword evidence="1" id="KW-0472">Membrane</keyword>
<gene>
    <name evidence="3" type="ORF">LG649_05000</name>
</gene>
<feature type="transmembrane region" description="Helical" evidence="1">
    <location>
        <begin position="248"/>
        <end position="271"/>
    </location>
</feature>
<proteinExistence type="predicted"/>